<reference evidence="2" key="2">
    <citation type="journal article" date="2024" name="Plant">
        <title>Genomic evolution and insights into agronomic trait innovations of Sesamum species.</title>
        <authorList>
            <person name="Miao H."/>
            <person name="Wang L."/>
            <person name="Qu L."/>
            <person name="Liu H."/>
            <person name="Sun Y."/>
            <person name="Le M."/>
            <person name="Wang Q."/>
            <person name="Wei S."/>
            <person name="Zheng Y."/>
            <person name="Lin W."/>
            <person name="Duan Y."/>
            <person name="Cao H."/>
            <person name="Xiong S."/>
            <person name="Wang X."/>
            <person name="Wei L."/>
            <person name="Li C."/>
            <person name="Ma Q."/>
            <person name="Ju M."/>
            <person name="Zhao R."/>
            <person name="Li G."/>
            <person name="Mu C."/>
            <person name="Tian Q."/>
            <person name="Mei H."/>
            <person name="Zhang T."/>
            <person name="Gao T."/>
            <person name="Zhang H."/>
        </authorList>
    </citation>
    <scope>NUCLEOTIDE SEQUENCE</scope>
    <source>
        <strain evidence="2">3651</strain>
    </source>
</reference>
<sequence length="178" mass="18543">MAKTKKLKAPAEGHAKASGQSSAGKAPAPSNPAAKALMADPPAPAKTVAPSQPTTSTGSSKEIAETSNIKVSSLEFHAFISDLETTPSHSVKDNSDTRPTLALPATATVTQAEGIAKTSFAGLFSNNRKLTEDNKLMKFSVNEGPLKLDFDDLIDVQAKLGHCLVGYIAGKFPGLRVI</sequence>
<name>A0AAE1YM34_9LAMI</name>
<feature type="compositionally biased region" description="Low complexity" evidence="1">
    <location>
        <begin position="16"/>
        <end position="36"/>
    </location>
</feature>
<feature type="compositionally biased region" description="Polar residues" evidence="1">
    <location>
        <begin position="49"/>
        <end position="66"/>
    </location>
</feature>
<protein>
    <submittedName>
        <fullName evidence="2">Uncharacterized protein</fullName>
    </submittedName>
</protein>
<feature type="region of interest" description="Disordered" evidence="1">
    <location>
        <begin position="1"/>
        <end position="66"/>
    </location>
</feature>
<proteinExistence type="predicted"/>
<evidence type="ECO:0000313" key="2">
    <source>
        <dbReference type="EMBL" id="KAK4432869.1"/>
    </source>
</evidence>
<comment type="caution">
    <text evidence="2">The sequence shown here is derived from an EMBL/GenBank/DDBJ whole genome shotgun (WGS) entry which is preliminary data.</text>
</comment>
<dbReference type="Proteomes" id="UP001293254">
    <property type="component" value="Unassembled WGS sequence"/>
</dbReference>
<evidence type="ECO:0000313" key="3">
    <source>
        <dbReference type="Proteomes" id="UP001293254"/>
    </source>
</evidence>
<gene>
    <name evidence="2" type="ORF">Salat_1049100</name>
</gene>
<accession>A0AAE1YM34</accession>
<evidence type="ECO:0000256" key="1">
    <source>
        <dbReference type="SAM" id="MobiDB-lite"/>
    </source>
</evidence>
<reference evidence="2" key="1">
    <citation type="submission" date="2020-06" db="EMBL/GenBank/DDBJ databases">
        <authorList>
            <person name="Li T."/>
            <person name="Hu X."/>
            <person name="Zhang T."/>
            <person name="Song X."/>
            <person name="Zhang H."/>
            <person name="Dai N."/>
            <person name="Sheng W."/>
            <person name="Hou X."/>
            <person name="Wei L."/>
        </authorList>
    </citation>
    <scope>NUCLEOTIDE SEQUENCE</scope>
    <source>
        <strain evidence="2">3651</strain>
        <tissue evidence="2">Leaf</tissue>
    </source>
</reference>
<dbReference type="AlphaFoldDB" id="A0AAE1YM34"/>
<organism evidence="2 3">
    <name type="scientific">Sesamum alatum</name>
    <dbReference type="NCBI Taxonomy" id="300844"/>
    <lineage>
        <taxon>Eukaryota</taxon>
        <taxon>Viridiplantae</taxon>
        <taxon>Streptophyta</taxon>
        <taxon>Embryophyta</taxon>
        <taxon>Tracheophyta</taxon>
        <taxon>Spermatophyta</taxon>
        <taxon>Magnoliopsida</taxon>
        <taxon>eudicotyledons</taxon>
        <taxon>Gunneridae</taxon>
        <taxon>Pentapetalae</taxon>
        <taxon>asterids</taxon>
        <taxon>lamiids</taxon>
        <taxon>Lamiales</taxon>
        <taxon>Pedaliaceae</taxon>
        <taxon>Sesamum</taxon>
    </lineage>
</organism>
<dbReference type="EMBL" id="JACGWO010000003">
    <property type="protein sequence ID" value="KAK4432869.1"/>
    <property type="molecule type" value="Genomic_DNA"/>
</dbReference>
<keyword evidence="3" id="KW-1185">Reference proteome</keyword>